<sequence length="404" mass="44798">MADLAHIVATFGQVLHVAGIPATPERRARFAQAVVDINPTQVTDLYWIGRVTLLSSREQIETYDLVFNQVFRGIVDLKDVNEPAQTPNPENARESGEQQPANEVSQQEKRNQSGAGSNATPGEKSEESDTAEPPALLAPASDDERLQDTSFSDCTPQELDLIAALVAKLPLVPPRRPSRRSKRHNSGQAIDMRSTIRHSYSTAGDPVDLMYRKRKDRPRRVVLIADVSGSMEPYSRIYLHLMLGAVRALHAEAFVFATRLTRLTRFLSTGDPDIAYRKVAQNTPDWFGGTRIGKTMLEFIRDHGQRGIARGAVIVIVSDGWETDDPEILKQAMQRLARLSHHIIWVNPRKAAANYEPLVAGMAAALPYVDTFVSGHSLRALQEVMDAIRNAQERTIVSPRQAAS</sequence>
<evidence type="ECO:0000256" key="1">
    <source>
        <dbReference type="SAM" id="MobiDB-lite"/>
    </source>
</evidence>
<dbReference type="AlphaFoldDB" id="A0A094Q0G1"/>
<dbReference type="InterPro" id="IPR002035">
    <property type="entry name" value="VWF_A"/>
</dbReference>
<dbReference type="SUPFAM" id="SSF53300">
    <property type="entry name" value="vWA-like"/>
    <property type="match status" value="1"/>
</dbReference>
<evidence type="ECO:0000313" key="3">
    <source>
        <dbReference type="EMBL" id="KGA17590.1"/>
    </source>
</evidence>
<protein>
    <recommendedName>
        <fullName evidence="2">VWFA domain-containing protein</fullName>
    </recommendedName>
</protein>
<dbReference type="InterPro" id="IPR008912">
    <property type="entry name" value="Uncharacterised_CoxE"/>
</dbReference>
<name>A0A094Q0G1_9ZZZZ</name>
<dbReference type="InterPro" id="IPR036465">
    <property type="entry name" value="vWFA_dom_sf"/>
</dbReference>
<comment type="caution">
    <text evidence="3">The sequence shown here is derived from an EMBL/GenBank/DDBJ whole genome shotgun (WGS) entry which is preliminary data.</text>
</comment>
<dbReference type="Pfam" id="PF05762">
    <property type="entry name" value="VWA_CoxE"/>
    <property type="match status" value="1"/>
</dbReference>
<feature type="region of interest" description="Disordered" evidence="1">
    <location>
        <begin position="81"/>
        <end position="151"/>
    </location>
</feature>
<proteinExistence type="predicted"/>
<dbReference type="EMBL" id="JNSL01000058">
    <property type="protein sequence ID" value="KGA17590.1"/>
    <property type="molecule type" value="Genomic_DNA"/>
</dbReference>
<dbReference type="Gene3D" id="3.40.50.410">
    <property type="entry name" value="von Willebrand factor, type A domain"/>
    <property type="match status" value="1"/>
</dbReference>
<dbReference type="PANTHER" id="PTHR39338">
    <property type="entry name" value="BLL5662 PROTEIN-RELATED"/>
    <property type="match status" value="1"/>
</dbReference>
<evidence type="ECO:0000259" key="2">
    <source>
        <dbReference type="SMART" id="SM00327"/>
    </source>
</evidence>
<feature type="domain" description="VWFA" evidence="2">
    <location>
        <begin position="218"/>
        <end position="386"/>
    </location>
</feature>
<accession>A0A094Q0G1</accession>
<dbReference type="PIRSF" id="PIRSF010256">
    <property type="entry name" value="CoxE_vWa"/>
    <property type="match status" value="1"/>
</dbReference>
<dbReference type="InterPro" id="IPR011195">
    <property type="entry name" value="UCP010256"/>
</dbReference>
<dbReference type="PANTHER" id="PTHR39338:SF6">
    <property type="entry name" value="BLL5662 PROTEIN"/>
    <property type="match status" value="1"/>
</dbReference>
<organism evidence="3">
    <name type="scientific">freshwater metagenome</name>
    <dbReference type="NCBI Taxonomy" id="449393"/>
    <lineage>
        <taxon>unclassified sequences</taxon>
        <taxon>metagenomes</taxon>
        <taxon>ecological metagenomes</taxon>
    </lineage>
</organism>
<gene>
    <name evidence="3" type="ORF">GM51_10095</name>
</gene>
<dbReference type="SMART" id="SM00327">
    <property type="entry name" value="VWA"/>
    <property type="match status" value="1"/>
</dbReference>
<dbReference type="CDD" id="cd00198">
    <property type="entry name" value="vWFA"/>
    <property type="match status" value="1"/>
</dbReference>
<reference evidence="3" key="1">
    <citation type="submission" date="2014-06" db="EMBL/GenBank/DDBJ databases">
        <title>Key roles for freshwater Actinobacteria revealed by deep metagenomic sequencing.</title>
        <authorList>
            <person name="Ghai R."/>
            <person name="Mizuno C.M."/>
            <person name="Picazo A."/>
            <person name="Camacho A."/>
            <person name="Rodriguez-Valera F."/>
        </authorList>
    </citation>
    <scope>NUCLEOTIDE SEQUENCE</scope>
</reference>